<dbReference type="Pfam" id="PF24135">
    <property type="entry name" value="DUF7402"/>
    <property type="match status" value="1"/>
</dbReference>
<organism evidence="7 8">
    <name type="scientific">Parapedobacter defluvii</name>
    <dbReference type="NCBI Taxonomy" id="2045106"/>
    <lineage>
        <taxon>Bacteria</taxon>
        <taxon>Pseudomonadati</taxon>
        <taxon>Bacteroidota</taxon>
        <taxon>Sphingobacteriia</taxon>
        <taxon>Sphingobacteriales</taxon>
        <taxon>Sphingobacteriaceae</taxon>
        <taxon>Parapedobacter</taxon>
    </lineage>
</organism>
<dbReference type="InterPro" id="IPR041371">
    <property type="entry name" value="GH92_N"/>
</dbReference>
<proteinExistence type="predicted"/>
<feature type="domain" description="Glycosyl hydrolase family 92" evidence="4">
    <location>
        <begin position="403"/>
        <end position="886"/>
    </location>
</feature>
<protein>
    <recommendedName>
        <fullName evidence="9">Glycoside hydrolase family 92 protein</fullName>
    </recommendedName>
</protein>
<dbReference type="InterPro" id="IPR012939">
    <property type="entry name" value="Glyco_hydro_92"/>
</dbReference>
<dbReference type="SUPFAM" id="SSF49785">
    <property type="entry name" value="Galactose-binding domain-like"/>
    <property type="match status" value="1"/>
</dbReference>
<evidence type="ECO:0000259" key="5">
    <source>
        <dbReference type="Pfam" id="PF17678"/>
    </source>
</evidence>
<dbReference type="InterPro" id="IPR050883">
    <property type="entry name" value="PNGase"/>
</dbReference>
<dbReference type="InterPro" id="IPR014718">
    <property type="entry name" value="GH-type_carb-bd"/>
</dbReference>
<dbReference type="SUPFAM" id="SSF48208">
    <property type="entry name" value="Six-hairpin glycosidases"/>
    <property type="match status" value="1"/>
</dbReference>
<evidence type="ECO:0008006" key="9">
    <source>
        <dbReference type="Google" id="ProtNLM"/>
    </source>
</evidence>
<feature type="domain" description="DUF7402" evidence="6">
    <location>
        <begin position="6"/>
        <end position="140"/>
    </location>
</feature>
<dbReference type="InterPro" id="IPR008928">
    <property type="entry name" value="6-hairpin_glycosidase_sf"/>
</dbReference>
<dbReference type="Gene3D" id="1.20.1610.10">
    <property type="entry name" value="alpha-1,2-mannosidases domains"/>
    <property type="match status" value="1"/>
</dbReference>
<accession>A0ABQ1LXN3</accession>
<dbReference type="EMBL" id="BMIK01000007">
    <property type="protein sequence ID" value="GGC31412.1"/>
    <property type="molecule type" value="Genomic_DNA"/>
</dbReference>
<evidence type="ECO:0000256" key="1">
    <source>
        <dbReference type="ARBA" id="ARBA00001913"/>
    </source>
</evidence>
<dbReference type="Gene3D" id="2.70.98.10">
    <property type="match status" value="1"/>
</dbReference>
<dbReference type="Gene3D" id="2.60.120.260">
    <property type="entry name" value="Galactose-binding domain-like"/>
    <property type="match status" value="1"/>
</dbReference>
<keyword evidence="3" id="KW-0106">Calcium</keyword>
<dbReference type="Gene3D" id="3.30.2080.10">
    <property type="entry name" value="GH92 mannosidase domain"/>
    <property type="match status" value="1"/>
</dbReference>
<dbReference type="InterPro" id="IPR005887">
    <property type="entry name" value="GH92_a_mannosidase_put"/>
</dbReference>
<evidence type="ECO:0000259" key="6">
    <source>
        <dbReference type="Pfam" id="PF24135"/>
    </source>
</evidence>
<comment type="subunit">
    <text evidence="2">Monomer.</text>
</comment>
<dbReference type="PANTHER" id="PTHR12143:SF39">
    <property type="entry name" value="SECRETED PROTEIN"/>
    <property type="match status" value="1"/>
</dbReference>
<feature type="domain" description="Glycosyl hydrolase family 92 N-terminal" evidence="5">
    <location>
        <begin position="153"/>
        <end position="397"/>
    </location>
</feature>
<keyword evidence="8" id="KW-1185">Reference proteome</keyword>
<evidence type="ECO:0000256" key="2">
    <source>
        <dbReference type="ARBA" id="ARBA00011245"/>
    </source>
</evidence>
<dbReference type="Gene3D" id="1.20.1050.60">
    <property type="entry name" value="alpha-1,2-mannosidase"/>
    <property type="match status" value="1"/>
</dbReference>
<evidence type="ECO:0000259" key="4">
    <source>
        <dbReference type="Pfam" id="PF07971"/>
    </source>
</evidence>
<gene>
    <name evidence="7" type="ORF">GCM10011386_24310</name>
</gene>
<dbReference type="NCBIfam" id="TIGR01180">
    <property type="entry name" value="aman2_put"/>
    <property type="match status" value="1"/>
</dbReference>
<evidence type="ECO:0000313" key="8">
    <source>
        <dbReference type="Proteomes" id="UP000597338"/>
    </source>
</evidence>
<comment type="caution">
    <text evidence="7">The sequence shown here is derived from an EMBL/GenBank/DDBJ whole genome shotgun (WGS) entry which is preliminary data.</text>
</comment>
<dbReference type="Pfam" id="PF17678">
    <property type="entry name" value="Glyco_hydro_92N"/>
    <property type="match status" value="1"/>
</dbReference>
<name>A0ABQ1LXN3_9SPHI</name>
<dbReference type="Pfam" id="PF07971">
    <property type="entry name" value="Glyco_hydro_92"/>
    <property type="match status" value="1"/>
</dbReference>
<evidence type="ECO:0000256" key="3">
    <source>
        <dbReference type="ARBA" id="ARBA00022837"/>
    </source>
</evidence>
<reference evidence="8" key="1">
    <citation type="journal article" date="2019" name="Int. J. Syst. Evol. Microbiol.">
        <title>The Global Catalogue of Microorganisms (GCM) 10K type strain sequencing project: providing services to taxonomists for standard genome sequencing and annotation.</title>
        <authorList>
            <consortium name="The Broad Institute Genomics Platform"/>
            <consortium name="The Broad Institute Genome Sequencing Center for Infectious Disease"/>
            <person name="Wu L."/>
            <person name="Ma J."/>
        </authorList>
    </citation>
    <scope>NUCLEOTIDE SEQUENCE [LARGE SCALE GENOMIC DNA]</scope>
    <source>
        <strain evidence="8">CGMCC 1.15342</strain>
    </source>
</reference>
<evidence type="ECO:0000313" key="7">
    <source>
        <dbReference type="EMBL" id="GGC31412.1"/>
    </source>
</evidence>
<comment type="cofactor">
    <cofactor evidence="1">
        <name>Ca(2+)</name>
        <dbReference type="ChEBI" id="CHEBI:29108"/>
    </cofactor>
</comment>
<sequence>MAGPDNIAPSAKVTASSVNSPKALERGLIDGLIGIENKGEWSSQSTLTSWGAIDYPWVQLDWNQPQRINRIVLYDRATRDSHTAGGTLYFSDGSSLAVSAIPNDGRAKTIDFPEKEVVWVRFEVTDGDGLQLGLSEMEVYPTAGNTVDFVSKVDPYIESARGRYFFFVTGNQPFGMIGAAPLTRNKNQYGGGYNYNSLEVLGFPQVHGWMLSGITLMPTTGTVDPRKGEQYWKSKFSHDGEIVQPAYHRLFLEDYGIWVEQTATERVSFYRLRYTKNTASDILLNLGGYLGETTMTDADVRRVSDTELEGSVISTGRFWGGPDKVKIFFVMKFDKPFHTLDGWNGSETYSQVTRLKGSSEVHPKNAGESYVDAPTAGVSARYAVAAGEQIQVKFAISYTSVENARNNLNAECDHWDFDAVRAQSRAVWNEYLGRIDVKGGTEAQRVKFYTDLWHVLMGRHKIDDVSGDYPDYTQGDREGRFTKNARLIVRTLPKNPDGSVRFHMYNSDAFWLTQWNLNVLWGLAWPEVLDDFAASLVQYAKNGGLLPRGPNVGGYSFIMTSCPATNLITSAYQKGMLTKMDPADAYLAMVENHKPGGMLGPKEEIAFYIKNGYYPGNAGITIEAAFQDWALSQMAEKMGKGKDAVYYAKRSMGWKKLFRPDQQLIFPKDADGRWLHDDPLSGQGWIEANAWQATWGLSHAVPELAQLMGGNDAFCKKLNHAFEQSAKDDFVFGYSNGYVSYANQPGCSNAHVFSHADQPWLTQYWVRRVKEQAYGAITPDKGYGGHDEDQGQMGGVSALMAIGLFNIQGNSGINPRYDLTSPIFDEVTIKLHPDYYQGTAFKIKVNNNSKDNCYIQRTALNGTDFSHFQLSHSDFAQGGELEMWLGPTPNKNWGIQKQ</sequence>
<dbReference type="Proteomes" id="UP000597338">
    <property type="component" value="Unassembled WGS sequence"/>
</dbReference>
<dbReference type="InterPro" id="IPR008979">
    <property type="entry name" value="Galactose-bd-like_sf"/>
</dbReference>
<dbReference type="PANTHER" id="PTHR12143">
    <property type="entry name" value="PEPTIDE N-GLYCANASE PNGASE -RELATED"/>
    <property type="match status" value="1"/>
</dbReference>
<dbReference type="InterPro" id="IPR055826">
    <property type="entry name" value="DUF7402"/>
</dbReference>